<dbReference type="AlphaFoldDB" id="A0A402DNA8"/>
<protein>
    <recommendedName>
        <fullName evidence="3">SseB protein N-terminal domain-containing protein</fullName>
    </recommendedName>
</protein>
<dbReference type="EMBL" id="BIMR01000038">
    <property type="protein sequence ID" value="GCE75632.1"/>
    <property type="molecule type" value="Genomic_DNA"/>
</dbReference>
<evidence type="ECO:0000313" key="2">
    <source>
        <dbReference type="Proteomes" id="UP000289954"/>
    </source>
</evidence>
<gene>
    <name evidence="1" type="ORF">CBZ_06880</name>
</gene>
<evidence type="ECO:0008006" key="3">
    <source>
        <dbReference type="Google" id="ProtNLM"/>
    </source>
</evidence>
<name>A0A402DNA8_9CELL</name>
<comment type="caution">
    <text evidence="1">The sequence shown here is derived from an EMBL/GenBank/DDBJ whole genome shotgun (WGS) entry which is preliminary data.</text>
</comment>
<evidence type="ECO:0000313" key="1">
    <source>
        <dbReference type="EMBL" id="GCE75632.1"/>
    </source>
</evidence>
<sequence>MAEVTRLTTDPDEIRQFVESHDAVPALIYSDDPRELPVPAVIFPSGPSGRGAQEVTWPEFLTALEASGLALRYAVAAPGVRTPAFFELAQREGWVPPSDGHGRP</sequence>
<proteinExistence type="predicted"/>
<reference evidence="1 2" key="1">
    <citation type="submission" date="2019-01" db="EMBL/GenBank/DDBJ databases">
        <title>Draft genome sequence of Cellulomonas takizawaensis strain TKZ-21.</title>
        <authorList>
            <person name="Yamamura H."/>
            <person name="Hayashi T."/>
            <person name="Hamada M."/>
            <person name="Serisawa Y."/>
            <person name="Matsuyama K."/>
            <person name="Nakagawa Y."/>
            <person name="Otoguro M."/>
            <person name="Yanagida F."/>
            <person name="Hayakawa M."/>
        </authorList>
    </citation>
    <scope>NUCLEOTIDE SEQUENCE [LARGE SCALE GENOMIC DNA]</scope>
    <source>
        <strain evidence="1 2">NBRC12680</strain>
    </source>
</reference>
<organism evidence="1 2">
    <name type="scientific">Cellulomonas biazotea</name>
    <dbReference type="NCBI Taxonomy" id="1709"/>
    <lineage>
        <taxon>Bacteria</taxon>
        <taxon>Bacillati</taxon>
        <taxon>Actinomycetota</taxon>
        <taxon>Actinomycetes</taxon>
        <taxon>Micrococcales</taxon>
        <taxon>Cellulomonadaceae</taxon>
        <taxon>Cellulomonas</taxon>
    </lineage>
</organism>
<keyword evidence="2" id="KW-1185">Reference proteome</keyword>
<accession>A0A402DNA8</accession>
<dbReference type="Proteomes" id="UP000289954">
    <property type="component" value="Unassembled WGS sequence"/>
</dbReference>